<comment type="cofactor">
    <cofactor evidence="1">
        <name>Mg(2+)</name>
        <dbReference type="ChEBI" id="CHEBI:18420"/>
    </cofactor>
</comment>
<dbReference type="Gene3D" id="3.40.50.1260">
    <property type="entry name" value="Phosphoglycerate kinase, N-terminal domain"/>
    <property type="match status" value="1"/>
</dbReference>
<evidence type="ECO:0000256" key="3">
    <source>
        <dbReference type="ARBA" id="ARBA00013061"/>
    </source>
</evidence>
<evidence type="ECO:0000256" key="6">
    <source>
        <dbReference type="ARBA" id="ARBA00022777"/>
    </source>
</evidence>
<organism evidence="8 9">
    <name type="scientific">Taxus chinensis</name>
    <name type="common">Chinese yew</name>
    <name type="synonym">Taxus wallichiana var. chinensis</name>
    <dbReference type="NCBI Taxonomy" id="29808"/>
    <lineage>
        <taxon>Eukaryota</taxon>
        <taxon>Viridiplantae</taxon>
        <taxon>Streptophyta</taxon>
        <taxon>Embryophyta</taxon>
        <taxon>Tracheophyta</taxon>
        <taxon>Spermatophyta</taxon>
        <taxon>Pinopsida</taxon>
        <taxon>Pinidae</taxon>
        <taxon>Conifers II</taxon>
        <taxon>Cupressales</taxon>
        <taxon>Taxaceae</taxon>
        <taxon>Taxus</taxon>
    </lineage>
</organism>
<comment type="similarity">
    <text evidence="2">Belongs to the phosphoglycerate kinase family.</text>
</comment>
<keyword evidence="7" id="KW-0067">ATP-binding</keyword>
<gene>
    <name evidence="8" type="ORF">KI387_013400</name>
</gene>
<accession>A0AA38CLD6</accession>
<keyword evidence="9" id="KW-1185">Reference proteome</keyword>
<dbReference type="AlphaFoldDB" id="A0AA38CLD6"/>
<evidence type="ECO:0000256" key="7">
    <source>
        <dbReference type="ARBA" id="ARBA00022840"/>
    </source>
</evidence>
<dbReference type="GO" id="GO:0006096">
    <property type="term" value="P:glycolytic process"/>
    <property type="evidence" value="ECO:0007669"/>
    <property type="project" value="InterPro"/>
</dbReference>
<dbReference type="EC" id="2.7.2.3" evidence="3"/>
<reference evidence="8 9" key="1">
    <citation type="journal article" date="2021" name="Nat. Plants">
        <title>The Taxus genome provides insights into paclitaxel biosynthesis.</title>
        <authorList>
            <person name="Xiong X."/>
            <person name="Gou J."/>
            <person name="Liao Q."/>
            <person name="Li Y."/>
            <person name="Zhou Q."/>
            <person name="Bi G."/>
            <person name="Li C."/>
            <person name="Du R."/>
            <person name="Wang X."/>
            <person name="Sun T."/>
            <person name="Guo L."/>
            <person name="Liang H."/>
            <person name="Lu P."/>
            <person name="Wu Y."/>
            <person name="Zhang Z."/>
            <person name="Ro D.K."/>
            <person name="Shang Y."/>
            <person name="Huang S."/>
            <person name="Yan J."/>
        </authorList>
    </citation>
    <scope>NUCLEOTIDE SEQUENCE [LARGE SCALE GENOMIC DNA]</scope>
    <source>
        <strain evidence="8">Ta-2019</strain>
    </source>
</reference>
<evidence type="ECO:0000313" key="8">
    <source>
        <dbReference type="EMBL" id="KAH9301817.1"/>
    </source>
</evidence>
<dbReference type="Proteomes" id="UP000824469">
    <property type="component" value="Unassembled WGS sequence"/>
</dbReference>
<name>A0AA38CLD6_TAXCH</name>
<evidence type="ECO:0000313" key="9">
    <source>
        <dbReference type="Proteomes" id="UP000824469"/>
    </source>
</evidence>
<dbReference type="SUPFAM" id="SSF53748">
    <property type="entry name" value="Phosphoglycerate kinase"/>
    <property type="match status" value="1"/>
</dbReference>
<keyword evidence="5" id="KW-0547">Nucleotide-binding</keyword>
<evidence type="ECO:0000256" key="2">
    <source>
        <dbReference type="ARBA" id="ARBA00008982"/>
    </source>
</evidence>
<feature type="non-terminal residue" evidence="8">
    <location>
        <position position="89"/>
    </location>
</feature>
<dbReference type="InterPro" id="IPR015824">
    <property type="entry name" value="Phosphoglycerate_kinase_N"/>
</dbReference>
<dbReference type="InterPro" id="IPR036043">
    <property type="entry name" value="Phosphoglycerate_kinase_sf"/>
</dbReference>
<sequence>VSFCTTGELNPYLPFQTLKTFPREKLFGKVVMVRFDSKLCPRDDQFDFEYPNKNAINTLKYLCNAGAKVVIVSHWVISKKSEVSTQIAG</sequence>
<evidence type="ECO:0000256" key="1">
    <source>
        <dbReference type="ARBA" id="ARBA00001946"/>
    </source>
</evidence>
<dbReference type="EMBL" id="JAHRHJ020000009">
    <property type="protein sequence ID" value="KAH9301817.1"/>
    <property type="molecule type" value="Genomic_DNA"/>
</dbReference>
<evidence type="ECO:0000256" key="4">
    <source>
        <dbReference type="ARBA" id="ARBA00022679"/>
    </source>
</evidence>
<comment type="caution">
    <text evidence="8">The sequence shown here is derived from an EMBL/GenBank/DDBJ whole genome shotgun (WGS) entry which is preliminary data.</text>
</comment>
<keyword evidence="6" id="KW-0418">Kinase</keyword>
<dbReference type="GO" id="GO:0005524">
    <property type="term" value="F:ATP binding"/>
    <property type="evidence" value="ECO:0007669"/>
    <property type="project" value="UniProtKB-KW"/>
</dbReference>
<feature type="non-terminal residue" evidence="8">
    <location>
        <position position="1"/>
    </location>
</feature>
<keyword evidence="4" id="KW-0808">Transferase</keyword>
<proteinExistence type="inferred from homology"/>
<protein>
    <recommendedName>
        <fullName evidence="3">phosphoglycerate kinase</fullName>
        <ecNumber evidence="3">2.7.2.3</ecNumber>
    </recommendedName>
</protein>
<evidence type="ECO:0000256" key="5">
    <source>
        <dbReference type="ARBA" id="ARBA00022741"/>
    </source>
</evidence>
<dbReference type="GO" id="GO:0004618">
    <property type="term" value="F:phosphoglycerate kinase activity"/>
    <property type="evidence" value="ECO:0007669"/>
    <property type="project" value="UniProtKB-EC"/>
</dbReference>